<accession>A0ACB9TVN0</accession>
<reference evidence="1" key="1">
    <citation type="submission" date="2022-04" db="EMBL/GenBank/DDBJ databases">
        <title>Chromosome-scale genome assembly of Holotrichia oblita Faldermann.</title>
        <authorList>
            <person name="Rongchong L."/>
        </authorList>
    </citation>
    <scope>NUCLEOTIDE SEQUENCE</scope>
    <source>
        <strain evidence="1">81SQS9</strain>
    </source>
</reference>
<dbReference type="EMBL" id="CM043015">
    <property type="protein sequence ID" value="KAI4471023.1"/>
    <property type="molecule type" value="Genomic_DNA"/>
</dbReference>
<evidence type="ECO:0000313" key="2">
    <source>
        <dbReference type="Proteomes" id="UP001056778"/>
    </source>
</evidence>
<comment type="caution">
    <text evidence="1">The sequence shown here is derived from an EMBL/GenBank/DDBJ whole genome shotgun (WGS) entry which is preliminary data.</text>
</comment>
<gene>
    <name evidence="1" type="ORF">MML48_1g10719</name>
</gene>
<sequence>METPRLQKVRYDYLVAAKKYREEGRLICYLDETWYDSHNTVIKGRMDSSSMCQMDVPVSRGKRIIICHIKSSSLDYHQDMTSSLFEEWFCYSLLPSLPKEANDFYYEDHYTKKQLLEVMNTKEYLKHYYVDNRAKEAGHTVLRLPPYHCVLNPTEVIWAQLKNMIRFTNQAPKLSESIITCIKNAMQNVSAENWKNAIQHVITKENEYLNLYNTVAPLIINLQEDSNTDANLQEDSSSNELRMFHNSGNSMSVLKKKPCNNGNTLTVCTQLLRAMDVRTQIYWIKGHTGIREHDIADELAKKGCVDGRPYDPVLTPVGPNS</sequence>
<organism evidence="1 2">
    <name type="scientific">Holotrichia oblita</name>
    <name type="common">Chafer beetle</name>
    <dbReference type="NCBI Taxonomy" id="644536"/>
    <lineage>
        <taxon>Eukaryota</taxon>
        <taxon>Metazoa</taxon>
        <taxon>Ecdysozoa</taxon>
        <taxon>Arthropoda</taxon>
        <taxon>Hexapoda</taxon>
        <taxon>Insecta</taxon>
        <taxon>Pterygota</taxon>
        <taxon>Neoptera</taxon>
        <taxon>Endopterygota</taxon>
        <taxon>Coleoptera</taxon>
        <taxon>Polyphaga</taxon>
        <taxon>Scarabaeiformia</taxon>
        <taxon>Scarabaeidae</taxon>
        <taxon>Melolonthinae</taxon>
        <taxon>Holotrichia</taxon>
    </lineage>
</organism>
<name>A0ACB9TVN0_HOLOL</name>
<dbReference type="Proteomes" id="UP001056778">
    <property type="component" value="Chromosome 1"/>
</dbReference>
<evidence type="ECO:0000313" key="1">
    <source>
        <dbReference type="EMBL" id="KAI4471023.1"/>
    </source>
</evidence>
<protein>
    <submittedName>
        <fullName evidence="1">Uncharacterized protein</fullName>
    </submittedName>
</protein>
<proteinExistence type="predicted"/>
<keyword evidence="2" id="KW-1185">Reference proteome</keyword>